<evidence type="ECO:0000256" key="1">
    <source>
        <dbReference type="ARBA" id="ARBA00022485"/>
    </source>
</evidence>
<reference evidence="10 11" key="1">
    <citation type="submission" date="2019-03" db="EMBL/GenBank/DDBJ databases">
        <title>Genomic Encyclopedia of Type Strains, Phase IV (KMG-IV): sequencing the most valuable type-strain genomes for metagenomic binning, comparative biology and taxonomic classification.</title>
        <authorList>
            <person name="Goeker M."/>
        </authorList>
    </citation>
    <scope>NUCLEOTIDE SEQUENCE [LARGE SCALE GENOMIC DNA]</scope>
    <source>
        <strain evidence="10 11">DSM 18577</strain>
    </source>
</reference>
<dbReference type="Proteomes" id="UP000295565">
    <property type="component" value="Unassembled WGS sequence"/>
</dbReference>
<evidence type="ECO:0000256" key="7">
    <source>
        <dbReference type="HAMAP-Rule" id="MF_00159"/>
    </source>
</evidence>
<keyword evidence="2 7" id="KW-0479">Metal-binding</keyword>
<evidence type="ECO:0000313" key="11">
    <source>
        <dbReference type="Proteomes" id="UP000295565"/>
    </source>
</evidence>
<keyword evidence="4 7" id="KW-0408">Iron</keyword>
<comment type="cofactor">
    <cofactor evidence="7">
        <name>[4Fe-4S] cluster</name>
        <dbReference type="ChEBI" id="CHEBI:49883"/>
    </cofactor>
    <text evidence="7">Binds 1 [4Fe-4S] cluster.</text>
</comment>
<evidence type="ECO:0000256" key="5">
    <source>
        <dbReference type="ARBA" id="ARBA00023014"/>
    </source>
</evidence>
<keyword evidence="6 7" id="KW-0414">Isoprene biosynthesis</keyword>
<dbReference type="GO" id="GO:0046429">
    <property type="term" value="F:4-hydroxy-3-methylbut-2-en-1-yl diphosphate synthase activity (ferredoxin)"/>
    <property type="evidence" value="ECO:0007669"/>
    <property type="project" value="UniProtKB-UniRule"/>
</dbReference>
<dbReference type="GO" id="GO:0141197">
    <property type="term" value="F:4-hydroxy-3-methylbut-2-enyl-diphosphate synthase activity (flavodoxin)"/>
    <property type="evidence" value="ECO:0007669"/>
    <property type="project" value="UniProtKB-EC"/>
</dbReference>
<keyword evidence="5 7" id="KW-0411">Iron-sulfur</keyword>
<gene>
    <name evidence="7" type="primary">ispG</name>
    <name evidence="10" type="ORF">EV690_0983</name>
</gene>
<dbReference type="NCBIfam" id="NF001540">
    <property type="entry name" value="PRK00366.1"/>
    <property type="match status" value="1"/>
</dbReference>
<dbReference type="FunFam" id="3.20.20.20:FF:000001">
    <property type="entry name" value="4-hydroxy-3-methylbut-2-en-1-yl diphosphate synthase (flavodoxin)"/>
    <property type="match status" value="1"/>
</dbReference>
<organism evidence="10 11">
    <name type="scientific">Celerinatantimonas diazotrophica</name>
    <dbReference type="NCBI Taxonomy" id="412034"/>
    <lineage>
        <taxon>Bacteria</taxon>
        <taxon>Pseudomonadati</taxon>
        <taxon>Pseudomonadota</taxon>
        <taxon>Gammaproteobacteria</taxon>
        <taxon>Celerinatantimonadaceae</taxon>
        <taxon>Celerinatantimonas</taxon>
    </lineage>
</organism>
<comment type="function">
    <text evidence="7">Converts 2C-methyl-D-erythritol 2,4-cyclodiphosphate (ME-2,4cPP) into 1-hydroxy-2-methyl-2-(E)-butenyl 4-diphosphate.</text>
</comment>
<dbReference type="HAMAP" id="MF_00159">
    <property type="entry name" value="IspG"/>
    <property type="match status" value="1"/>
</dbReference>
<dbReference type="UniPathway" id="UPA00056">
    <property type="reaction ID" value="UER00096"/>
</dbReference>
<keyword evidence="11" id="KW-1185">Reference proteome</keyword>
<dbReference type="NCBIfam" id="TIGR00612">
    <property type="entry name" value="ispG_gcpE"/>
    <property type="match status" value="1"/>
</dbReference>
<dbReference type="OrthoDB" id="9803214at2"/>
<sequence length="366" mass="39583">MSGAKPIKRRVSKQIHVGSVAVGGDAPIAVQSMTNTRTTDVDATVAQIHRIEQAGADIVRVSVPTMDAAEAFKLIRQRVNIPLVADIHFDYRIALKVADYGVDCLRINPGNIGHEGRIRSVVDSARDHNIPIRIGVNGGSLEKDIQEKYGEPTAEALVESAMRHVDILDRLNFDQYKVSVKASDVFLAVGAYRLLANQIEQPLHLGITEAGGQRSGSVKSAIGLGILLSEGIGDTLRVSLAADPVEEVKVGFDILKSLRIRSRGINFIACPSCARQEFDVIGTVNQLEQRLEDIATPMDVSIIGCVVNGPGEALVSDMGIAGSARKSAFYIGGTRQKERFDNDKLVDELEAKIRARVAMLDVKNID</sequence>
<dbReference type="GO" id="GO:0051539">
    <property type="term" value="F:4 iron, 4 sulfur cluster binding"/>
    <property type="evidence" value="ECO:0007669"/>
    <property type="project" value="UniProtKB-UniRule"/>
</dbReference>
<evidence type="ECO:0000259" key="8">
    <source>
        <dbReference type="Pfam" id="PF04551"/>
    </source>
</evidence>
<evidence type="ECO:0000256" key="2">
    <source>
        <dbReference type="ARBA" id="ARBA00022723"/>
    </source>
</evidence>
<dbReference type="GO" id="GO:0005506">
    <property type="term" value="F:iron ion binding"/>
    <property type="evidence" value="ECO:0007669"/>
    <property type="project" value="InterPro"/>
</dbReference>
<dbReference type="SUPFAM" id="SSF56014">
    <property type="entry name" value="Nitrite and sulphite reductase 4Fe-4S domain-like"/>
    <property type="match status" value="1"/>
</dbReference>
<comment type="catalytic activity">
    <reaction evidence="7">
        <text>(2E)-4-hydroxy-3-methylbut-2-enyl diphosphate + oxidized [flavodoxin] + H2O + 2 H(+) = 2-C-methyl-D-erythritol 2,4-cyclic diphosphate + reduced [flavodoxin]</text>
        <dbReference type="Rhea" id="RHEA:43604"/>
        <dbReference type="Rhea" id="RHEA-COMP:10622"/>
        <dbReference type="Rhea" id="RHEA-COMP:10623"/>
        <dbReference type="ChEBI" id="CHEBI:15377"/>
        <dbReference type="ChEBI" id="CHEBI:15378"/>
        <dbReference type="ChEBI" id="CHEBI:57618"/>
        <dbReference type="ChEBI" id="CHEBI:58210"/>
        <dbReference type="ChEBI" id="CHEBI:58483"/>
        <dbReference type="ChEBI" id="CHEBI:128753"/>
        <dbReference type="EC" id="1.17.7.3"/>
    </reaction>
</comment>
<feature type="domain" description="IspG C-terminal" evidence="9">
    <location>
        <begin position="266"/>
        <end position="354"/>
    </location>
</feature>
<dbReference type="Gene3D" id="3.20.20.20">
    <property type="entry name" value="Dihydropteroate synthase-like"/>
    <property type="match status" value="1"/>
</dbReference>
<dbReference type="GO" id="GO:0016114">
    <property type="term" value="P:terpenoid biosynthetic process"/>
    <property type="evidence" value="ECO:0007669"/>
    <property type="project" value="InterPro"/>
</dbReference>
<protein>
    <recommendedName>
        <fullName evidence="7">4-hydroxy-3-methylbut-2-en-1-yl diphosphate synthase (flavodoxin)</fullName>
        <ecNumber evidence="7">1.17.7.3</ecNumber>
    </recommendedName>
    <alternativeName>
        <fullName evidence="7">1-hydroxy-2-methyl-2-(E)-butenyl 4-diphosphate synthase</fullName>
    </alternativeName>
</protein>
<dbReference type="PANTHER" id="PTHR30454">
    <property type="entry name" value="4-HYDROXY-3-METHYLBUT-2-EN-1-YL DIPHOSPHATE SYNTHASE"/>
    <property type="match status" value="1"/>
</dbReference>
<feature type="binding site" evidence="7">
    <location>
        <position position="270"/>
    </location>
    <ligand>
        <name>[4Fe-4S] cluster</name>
        <dbReference type="ChEBI" id="CHEBI:49883"/>
    </ligand>
</feature>
<feature type="domain" description="IspG TIM-barrel" evidence="8">
    <location>
        <begin position="13"/>
        <end position="251"/>
    </location>
</feature>
<evidence type="ECO:0000256" key="4">
    <source>
        <dbReference type="ARBA" id="ARBA00023004"/>
    </source>
</evidence>
<dbReference type="InterPro" id="IPR011005">
    <property type="entry name" value="Dihydropteroate_synth-like_sf"/>
</dbReference>
<dbReference type="Pfam" id="PF26540">
    <property type="entry name" value="GcpE_C"/>
    <property type="match status" value="1"/>
</dbReference>
<comment type="caution">
    <text evidence="10">The sequence shown here is derived from an EMBL/GenBank/DDBJ whole genome shotgun (WGS) entry which is preliminary data.</text>
</comment>
<dbReference type="PIRSF" id="PIRSF004640">
    <property type="entry name" value="IspG"/>
    <property type="match status" value="1"/>
</dbReference>
<dbReference type="InterPro" id="IPR016425">
    <property type="entry name" value="IspG_bac"/>
</dbReference>
<name>A0A4R1K412_9GAMM</name>
<dbReference type="SUPFAM" id="SSF51717">
    <property type="entry name" value="Dihydropteroate synthetase-like"/>
    <property type="match status" value="1"/>
</dbReference>
<evidence type="ECO:0000256" key="6">
    <source>
        <dbReference type="ARBA" id="ARBA00023229"/>
    </source>
</evidence>
<evidence type="ECO:0000256" key="3">
    <source>
        <dbReference type="ARBA" id="ARBA00023002"/>
    </source>
</evidence>
<feature type="binding site" evidence="7">
    <location>
        <position position="312"/>
    </location>
    <ligand>
        <name>[4Fe-4S] cluster</name>
        <dbReference type="ChEBI" id="CHEBI:49883"/>
    </ligand>
</feature>
<dbReference type="Pfam" id="PF04551">
    <property type="entry name" value="GcpE"/>
    <property type="match status" value="1"/>
</dbReference>
<comment type="pathway">
    <text evidence="7">Isoprenoid biosynthesis; isopentenyl diphosphate biosynthesis via DXP pathway; isopentenyl diphosphate from 1-deoxy-D-xylulose 5-phosphate: step 5/6.</text>
</comment>
<feature type="binding site" evidence="7">
    <location>
        <position position="305"/>
    </location>
    <ligand>
        <name>[4Fe-4S] cluster</name>
        <dbReference type="ChEBI" id="CHEBI:49883"/>
    </ligand>
</feature>
<dbReference type="EMBL" id="SMGD01000011">
    <property type="protein sequence ID" value="TCK58834.1"/>
    <property type="molecule type" value="Genomic_DNA"/>
</dbReference>
<dbReference type="InterPro" id="IPR058578">
    <property type="entry name" value="IspG_TIM"/>
</dbReference>
<dbReference type="AlphaFoldDB" id="A0A4R1K412"/>
<evidence type="ECO:0000259" key="9">
    <source>
        <dbReference type="Pfam" id="PF26540"/>
    </source>
</evidence>
<comment type="similarity">
    <text evidence="7">Belongs to the IspG family.</text>
</comment>
<evidence type="ECO:0000313" key="10">
    <source>
        <dbReference type="EMBL" id="TCK58834.1"/>
    </source>
</evidence>
<dbReference type="Gene3D" id="3.30.413.10">
    <property type="entry name" value="Sulfite Reductase Hemoprotein, domain 1"/>
    <property type="match status" value="1"/>
</dbReference>
<dbReference type="InterPro" id="IPR058579">
    <property type="entry name" value="IspG_C"/>
</dbReference>
<keyword evidence="1 7" id="KW-0004">4Fe-4S</keyword>
<proteinExistence type="inferred from homology"/>
<dbReference type="GO" id="GO:0019288">
    <property type="term" value="P:isopentenyl diphosphate biosynthetic process, methylerythritol 4-phosphate pathway"/>
    <property type="evidence" value="ECO:0007669"/>
    <property type="project" value="UniProtKB-UniRule"/>
</dbReference>
<keyword evidence="3 7" id="KW-0560">Oxidoreductase</keyword>
<feature type="binding site" evidence="7">
    <location>
        <position position="273"/>
    </location>
    <ligand>
        <name>[4Fe-4S] cluster</name>
        <dbReference type="ChEBI" id="CHEBI:49883"/>
    </ligand>
</feature>
<dbReference type="EC" id="1.17.7.3" evidence="7"/>
<dbReference type="PANTHER" id="PTHR30454:SF0">
    <property type="entry name" value="4-HYDROXY-3-METHYLBUT-2-EN-1-YL DIPHOSPHATE SYNTHASE (FERREDOXIN), CHLOROPLASTIC"/>
    <property type="match status" value="1"/>
</dbReference>
<accession>A0A4R1K412</accession>
<dbReference type="InterPro" id="IPR004588">
    <property type="entry name" value="IspG_bac-typ"/>
</dbReference>
<dbReference type="InterPro" id="IPR045854">
    <property type="entry name" value="NO2/SO3_Rdtase_4Fe4S_sf"/>
</dbReference>
<dbReference type="RefSeq" id="WP_131911785.1">
    <property type="nucleotide sequence ID" value="NZ_OU594967.1"/>
</dbReference>